<accession>A0A660SG37</accession>
<comment type="caution">
    <text evidence="2">The sequence shown here is derived from an EMBL/GenBank/DDBJ whole genome shotgun (WGS) entry which is preliminary data.</text>
</comment>
<evidence type="ECO:0000313" key="3">
    <source>
        <dbReference type="Proteomes" id="UP000271125"/>
    </source>
</evidence>
<protein>
    <recommendedName>
        <fullName evidence="1">Metallo-beta-lactamase domain-containing protein</fullName>
    </recommendedName>
</protein>
<name>A0A660SG37_UNCT6</name>
<feature type="domain" description="Metallo-beta-lactamase" evidence="1">
    <location>
        <begin position="11"/>
        <end position="184"/>
    </location>
</feature>
<evidence type="ECO:0000259" key="1">
    <source>
        <dbReference type="SMART" id="SM00849"/>
    </source>
</evidence>
<gene>
    <name evidence="2" type="ORF">DRP43_04070</name>
</gene>
<dbReference type="InterPro" id="IPR052533">
    <property type="entry name" value="WalJ/YycJ-like"/>
</dbReference>
<organism evidence="2 3">
    <name type="scientific">candidate division TA06 bacterium</name>
    <dbReference type="NCBI Taxonomy" id="2250710"/>
    <lineage>
        <taxon>Bacteria</taxon>
        <taxon>Bacteria division TA06</taxon>
    </lineage>
</organism>
<proteinExistence type="predicted"/>
<dbReference type="PANTHER" id="PTHR47619:SF1">
    <property type="entry name" value="EXODEOXYRIBONUCLEASE WALJ"/>
    <property type="match status" value="1"/>
</dbReference>
<reference evidence="2 3" key="1">
    <citation type="submission" date="2018-06" db="EMBL/GenBank/DDBJ databases">
        <title>Extensive metabolic versatility and redundancy in microbially diverse, dynamic hydrothermal sediments.</title>
        <authorList>
            <person name="Dombrowski N."/>
            <person name="Teske A."/>
            <person name="Baker B.J."/>
        </authorList>
    </citation>
    <scope>NUCLEOTIDE SEQUENCE [LARGE SCALE GENOMIC DNA]</scope>
    <source>
        <strain evidence="2">B10_G13</strain>
    </source>
</reference>
<dbReference type="AlphaFoldDB" id="A0A660SG37"/>
<dbReference type="Pfam" id="PF00753">
    <property type="entry name" value="Lactamase_B"/>
    <property type="match status" value="1"/>
</dbReference>
<dbReference type="SMART" id="SM00849">
    <property type="entry name" value="Lactamase_B"/>
    <property type="match status" value="1"/>
</dbReference>
<dbReference type="PANTHER" id="PTHR47619">
    <property type="entry name" value="METALLO-HYDROLASE YYCJ-RELATED"/>
    <property type="match status" value="1"/>
</dbReference>
<evidence type="ECO:0000313" key="2">
    <source>
        <dbReference type="EMBL" id="RKX69754.1"/>
    </source>
</evidence>
<dbReference type="Gene3D" id="3.60.15.10">
    <property type="entry name" value="Ribonuclease Z/Hydroxyacylglutathione hydrolase-like"/>
    <property type="match status" value="1"/>
</dbReference>
<sequence length="258" mass="29187">MKVCILASGSKGNSILVSGSETNILIDAGLSCRKILERLNQVGVDENSIKALFISHEHSDHIRGAGPIVRKLGIPLLINQLTLNAANYRLGKVDYVKFFENGKPFTFNEFLIEPFSVPHDSADNSCFKIRERDSKQKLVILTDLGYPTKLVKEKTKDPSTIILESNHDFDKLINGPYEWWLKQRINSKNGHLSNSQACELIDEIINPNLENIVLAHLSEENNEPEIAYNEMLKILNAKKSDCNLYVAYQHKPTDWIEV</sequence>
<dbReference type="Proteomes" id="UP000271125">
    <property type="component" value="Unassembled WGS sequence"/>
</dbReference>
<dbReference type="InterPro" id="IPR036866">
    <property type="entry name" value="RibonucZ/Hydroxyglut_hydro"/>
</dbReference>
<dbReference type="InterPro" id="IPR001279">
    <property type="entry name" value="Metallo-B-lactamas"/>
</dbReference>
<dbReference type="EMBL" id="QNBD01000172">
    <property type="protein sequence ID" value="RKX69754.1"/>
    <property type="molecule type" value="Genomic_DNA"/>
</dbReference>
<dbReference type="SUPFAM" id="SSF56281">
    <property type="entry name" value="Metallo-hydrolase/oxidoreductase"/>
    <property type="match status" value="1"/>
</dbReference>